<keyword evidence="1" id="KW-0812">Transmembrane</keyword>
<feature type="transmembrane region" description="Helical" evidence="1">
    <location>
        <begin position="74"/>
        <end position="93"/>
    </location>
</feature>
<dbReference type="AlphaFoldDB" id="A0A3N4LP53"/>
<reference evidence="2 3" key="1">
    <citation type="journal article" date="2018" name="Nat. Ecol. Evol.">
        <title>Pezizomycetes genomes reveal the molecular basis of ectomycorrhizal truffle lifestyle.</title>
        <authorList>
            <person name="Murat C."/>
            <person name="Payen T."/>
            <person name="Noel B."/>
            <person name="Kuo A."/>
            <person name="Morin E."/>
            <person name="Chen J."/>
            <person name="Kohler A."/>
            <person name="Krizsan K."/>
            <person name="Balestrini R."/>
            <person name="Da Silva C."/>
            <person name="Montanini B."/>
            <person name="Hainaut M."/>
            <person name="Levati E."/>
            <person name="Barry K.W."/>
            <person name="Belfiori B."/>
            <person name="Cichocki N."/>
            <person name="Clum A."/>
            <person name="Dockter R.B."/>
            <person name="Fauchery L."/>
            <person name="Guy J."/>
            <person name="Iotti M."/>
            <person name="Le Tacon F."/>
            <person name="Lindquist E.A."/>
            <person name="Lipzen A."/>
            <person name="Malagnac F."/>
            <person name="Mello A."/>
            <person name="Molinier V."/>
            <person name="Miyauchi S."/>
            <person name="Poulain J."/>
            <person name="Riccioni C."/>
            <person name="Rubini A."/>
            <person name="Sitrit Y."/>
            <person name="Splivallo R."/>
            <person name="Traeger S."/>
            <person name="Wang M."/>
            <person name="Zifcakova L."/>
            <person name="Wipf D."/>
            <person name="Zambonelli A."/>
            <person name="Paolocci F."/>
            <person name="Nowrousian M."/>
            <person name="Ottonello S."/>
            <person name="Baldrian P."/>
            <person name="Spatafora J.W."/>
            <person name="Henrissat B."/>
            <person name="Nagy L.G."/>
            <person name="Aury J.M."/>
            <person name="Wincker P."/>
            <person name="Grigoriev I.V."/>
            <person name="Bonfante P."/>
            <person name="Martin F.M."/>
        </authorList>
    </citation>
    <scope>NUCLEOTIDE SEQUENCE [LARGE SCALE GENOMIC DNA]</scope>
    <source>
        <strain evidence="2 3">ATCC MYA-4762</strain>
    </source>
</reference>
<organism evidence="2 3">
    <name type="scientific">Terfezia boudieri ATCC MYA-4762</name>
    <dbReference type="NCBI Taxonomy" id="1051890"/>
    <lineage>
        <taxon>Eukaryota</taxon>
        <taxon>Fungi</taxon>
        <taxon>Dikarya</taxon>
        <taxon>Ascomycota</taxon>
        <taxon>Pezizomycotina</taxon>
        <taxon>Pezizomycetes</taxon>
        <taxon>Pezizales</taxon>
        <taxon>Pezizaceae</taxon>
        <taxon>Terfezia</taxon>
    </lineage>
</organism>
<evidence type="ECO:0000256" key="1">
    <source>
        <dbReference type="SAM" id="Phobius"/>
    </source>
</evidence>
<sequence length="100" mass="11636">MVGMEIFLLVSFGCLLVSVFARSGRLYWSLGMTSLAKYVASMTFIVVTSMYFGGNRLWDISDCPHGHILNLFEWVIFFWSVMFAVCSSIYFWMRRYRSIA</sequence>
<dbReference type="InParanoid" id="A0A3N4LP53"/>
<gene>
    <name evidence="2" type="ORF">L211DRAFT_590773</name>
</gene>
<feature type="transmembrane region" description="Helical" evidence="1">
    <location>
        <begin position="35"/>
        <end position="54"/>
    </location>
</feature>
<accession>A0A3N4LP53</accession>
<keyword evidence="1" id="KW-0472">Membrane</keyword>
<protein>
    <submittedName>
        <fullName evidence="2">Uncharacterized protein</fullName>
    </submittedName>
</protein>
<evidence type="ECO:0000313" key="3">
    <source>
        <dbReference type="Proteomes" id="UP000267821"/>
    </source>
</evidence>
<evidence type="ECO:0000313" key="2">
    <source>
        <dbReference type="EMBL" id="RPB19755.1"/>
    </source>
</evidence>
<keyword evidence="3" id="KW-1185">Reference proteome</keyword>
<name>A0A3N4LP53_9PEZI</name>
<proteinExistence type="predicted"/>
<dbReference type="EMBL" id="ML121584">
    <property type="protein sequence ID" value="RPB19755.1"/>
    <property type="molecule type" value="Genomic_DNA"/>
</dbReference>
<dbReference type="Proteomes" id="UP000267821">
    <property type="component" value="Unassembled WGS sequence"/>
</dbReference>
<keyword evidence="1" id="KW-1133">Transmembrane helix</keyword>
<feature type="transmembrane region" description="Helical" evidence="1">
    <location>
        <begin position="6"/>
        <end position="23"/>
    </location>
</feature>